<evidence type="ECO:0000313" key="1">
    <source>
        <dbReference type="EMBL" id="KAI3693515.1"/>
    </source>
</evidence>
<gene>
    <name evidence="1" type="ORF">L1987_76459</name>
</gene>
<name>A0ACB8Z726_9ASTR</name>
<accession>A0ACB8Z726</accession>
<organism evidence="1 2">
    <name type="scientific">Smallanthus sonchifolius</name>
    <dbReference type="NCBI Taxonomy" id="185202"/>
    <lineage>
        <taxon>Eukaryota</taxon>
        <taxon>Viridiplantae</taxon>
        <taxon>Streptophyta</taxon>
        <taxon>Embryophyta</taxon>
        <taxon>Tracheophyta</taxon>
        <taxon>Spermatophyta</taxon>
        <taxon>Magnoliopsida</taxon>
        <taxon>eudicotyledons</taxon>
        <taxon>Gunneridae</taxon>
        <taxon>Pentapetalae</taxon>
        <taxon>asterids</taxon>
        <taxon>campanulids</taxon>
        <taxon>Asterales</taxon>
        <taxon>Asteraceae</taxon>
        <taxon>Asteroideae</taxon>
        <taxon>Heliantheae alliance</taxon>
        <taxon>Millerieae</taxon>
        <taxon>Smallanthus</taxon>
    </lineage>
</organism>
<evidence type="ECO:0000313" key="2">
    <source>
        <dbReference type="Proteomes" id="UP001056120"/>
    </source>
</evidence>
<protein>
    <submittedName>
        <fullName evidence="1">Uncharacterized protein</fullName>
    </submittedName>
</protein>
<reference evidence="2" key="1">
    <citation type="journal article" date="2022" name="Mol. Ecol. Resour.">
        <title>The genomes of chicory, endive, great burdock and yacon provide insights into Asteraceae palaeo-polyploidization history and plant inulin production.</title>
        <authorList>
            <person name="Fan W."/>
            <person name="Wang S."/>
            <person name="Wang H."/>
            <person name="Wang A."/>
            <person name="Jiang F."/>
            <person name="Liu H."/>
            <person name="Zhao H."/>
            <person name="Xu D."/>
            <person name="Zhang Y."/>
        </authorList>
    </citation>
    <scope>NUCLEOTIDE SEQUENCE [LARGE SCALE GENOMIC DNA]</scope>
    <source>
        <strain evidence="2">cv. Yunnan</strain>
    </source>
</reference>
<dbReference type="EMBL" id="CM042043">
    <property type="protein sequence ID" value="KAI3693515.1"/>
    <property type="molecule type" value="Genomic_DNA"/>
</dbReference>
<comment type="caution">
    <text evidence="1">The sequence shown here is derived from an EMBL/GenBank/DDBJ whole genome shotgun (WGS) entry which is preliminary data.</text>
</comment>
<sequence>MLCMSFDESLEVFCLNAFGQDHPKEGYEDVSREAACWGGRGYQPQDMTLYGLSSSSHVKMIQGQKTRFEGIPGWEAQASIFNGEHSDFHVSGVEKPGMKVKRVLYYILL</sequence>
<dbReference type="Proteomes" id="UP001056120">
    <property type="component" value="Linkage Group LG26"/>
</dbReference>
<keyword evidence="2" id="KW-1185">Reference proteome</keyword>
<proteinExistence type="predicted"/>
<reference evidence="1 2" key="2">
    <citation type="journal article" date="2022" name="Mol. Ecol. Resour.">
        <title>The genomes of chicory, endive, great burdock and yacon provide insights into Asteraceae paleo-polyploidization history and plant inulin production.</title>
        <authorList>
            <person name="Fan W."/>
            <person name="Wang S."/>
            <person name="Wang H."/>
            <person name="Wang A."/>
            <person name="Jiang F."/>
            <person name="Liu H."/>
            <person name="Zhao H."/>
            <person name="Xu D."/>
            <person name="Zhang Y."/>
        </authorList>
    </citation>
    <scope>NUCLEOTIDE SEQUENCE [LARGE SCALE GENOMIC DNA]</scope>
    <source>
        <strain evidence="2">cv. Yunnan</strain>
        <tissue evidence="1">Leaves</tissue>
    </source>
</reference>